<keyword evidence="3" id="KW-1185">Reference proteome</keyword>
<evidence type="ECO:0000313" key="2">
    <source>
        <dbReference type="EMBL" id="CAB1443464.1"/>
    </source>
</evidence>
<evidence type="ECO:0000313" key="3">
    <source>
        <dbReference type="Proteomes" id="UP001153269"/>
    </source>
</evidence>
<feature type="region of interest" description="Disordered" evidence="1">
    <location>
        <begin position="143"/>
        <end position="167"/>
    </location>
</feature>
<proteinExistence type="predicted"/>
<organism evidence="2 3">
    <name type="scientific">Pleuronectes platessa</name>
    <name type="common">European plaice</name>
    <dbReference type="NCBI Taxonomy" id="8262"/>
    <lineage>
        <taxon>Eukaryota</taxon>
        <taxon>Metazoa</taxon>
        <taxon>Chordata</taxon>
        <taxon>Craniata</taxon>
        <taxon>Vertebrata</taxon>
        <taxon>Euteleostomi</taxon>
        <taxon>Actinopterygii</taxon>
        <taxon>Neopterygii</taxon>
        <taxon>Teleostei</taxon>
        <taxon>Neoteleostei</taxon>
        <taxon>Acanthomorphata</taxon>
        <taxon>Carangaria</taxon>
        <taxon>Pleuronectiformes</taxon>
        <taxon>Pleuronectoidei</taxon>
        <taxon>Pleuronectidae</taxon>
        <taxon>Pleuronectes</taxon>
    </lineage>
</organism>
<accession>A0A9N7V134</accession>
<comment type="caution">
    <text evidence="2">The sequence shown here is derived from an EMBL/GenBank/DDBJ whole genome shotgun (WGS) entry which is preliminary data.</text>
</comment>
<evidence type="ECO:0000256" key="1">
    <source>
        <dbReference type="SAM" id="MobiDB-lite"/>
    </source>
</evidence>
<dbReference type="Proteomes" id="UP001153269">
    <property type="component" value="Unassembled WGS sequence"/>
</dbReference>
<reference evidence="2" key="1">
    <citation type="submission" date="2020-03" db="EMBL/GenBank/DDBJ databases">
        <authorList>
            <person name="Weist P."/>
        </authorList>
    </citation>
    <scope>NUCLEOTIDE SEQUENCE</scope>
</reference>
<name>A0A9N7V134_PLEPL</name>
<protein>
    <submittedName>
        <fullName evidence="2">Uncharacterized protein</fullName>
    </submittedName>
</protein>
<dbReference type="AlphaFoldDB" id="A0A9N7V134"/>
<sequence length="167" mass="18817">MARCGGGLVLLLRFQVYNRFGRRLSPSAWFVWRKRWIGLCRLGEELACYEEMEARMQRLNPALLNSGDERHQRHGEAEKVVVEDAEGGEGGALNCGGRSYLCCCRAVCHSLVWPARDKAALGVCVREQQLGPATVQRRRRAGVSHCSTTMDLEPSQEARTQNEAERR</sequence>
<gene>
    <name evidence="2" type="ORF">PLEPLA_LOCUS31180</name>
</gene>
<dbReference type="EMBL" id="CADEAL010003112">
    <property type="protein sequence ID" value="CAB1443464.1"/>
    <property type="molecule type" value="Genomic_DNA"/>
</dbReference>